<evidence type="ECO:0000256" key="1">
    <source>
        <dbReference type="SAM" id="MobiDB-lite"/>
    </source>
</evidence>
<keyword evidence="4" id="KW-1185">Reference proteome</keyword>
<dbReference type="Pfam" id="PF00174">
    <property type="entry name" value="Oxidored_molyb"/>
    <property type="match status" value="1"/>
</dbReference>
<dbReference type="OrthoDB" id="9795587at2"/>
<dbReference type="PANTHER" id="PTHR43032">
    <property type="entry name" value="PROTEIN-METHIONINE-SULFOXIDE REDUCTASE"/>
    <property type="match status" value="1"/>
</dbReference>
<dbReference type="InterPro" id="IPR036374">
    <property type="entry name" value="OxRdtase_Mopterin-bd_sf"/>
</dbReference>
<proteinExistence type="predicted"/>
<dbReference type="RefSeq" id="WP_158060640.1">
    <property type="nucleotide sequence ID" value="NZ_CP044427.1"/>
</dbReference>
<dbReference type="KEGG" id="serw:FY030_05550"/>
<gene>
    <name evidence="3" type="ORF">FY030_05550</name>
</gene>
<feature type="domain" description="Oxidoreductase molybdopterin-binding" evidence="2">
    <location>
        <begin position="27"/>
        <end position="175"/>
    </location>
</feature>
<evidence type="ECO:0000313" key="3">
    <source>
        <dbReference type="EMBL" id="QFG68252.1"/>
    </source>
</evidence>
<dbReference type="SUPFAM" id="SSF56524">
    <property type="entry name" value="Oxidoreductase molybdopterin-binding domain"/>
    <property type="match status" value="1"/>
</dbReference>
<name>A0A5J6V5G8_9MICO</name>
<reference evidence="3 4" key="1">
    <citation type="submission" date="2019-09" db="EMBL/GenBank/DDBJ databases">
        <title>Serinicoccus pratensis sp. nov., isolated from meadow soil.</title>
        <authorList>
            <person name="Zhang W."/>
        </authorList>
    </citation>
    <scope>NUCLEOTIDE SEQUENCE [LARGE SCALE GENOMIC DNA]</scope>
    <source>
        <strain evidence="3 4">W204</strain>
    </source>
</reference>
<feature type="region of interest" description="Disordered" evidence="1">
    <location>
        <begin position="1"/>
        <end position="24"/>
    </location>
</feature>
<organism evidence="3 4">
    <name type="scientific">Ornithinimicrobium pratense</name>
    <dbReference type="NCBI Taxonomy" id="2593973"/>
    <lineage>
        <taxon>Bacteria</taxon>
        <taxon>Bacillati</taxon>
        <taxon>Actinomycetota</taxon>
        <taxon>Actinomycetes</taxon>
        <taxon>Micrococcales</taxon>
        <taxon>Ornithinimicrobiaceae</taxon>
        <taxon>Ornithinimicrobium</taxon>
    </lineage>
</organism>
<dbReference type="Proteomes" id="UP000326546">
    <property type="component" value="Chromosome"/>
</dbReference>
<dbReference type="Gene3D" id="3.90.420.10">
    <property type="entry name" value="Oxidoreductase, molybdopterin-binding domain"/>
    <property type="match status" value="1"/>
</dbReference>
<evidence type="ECO:0000259" key="2">
    <source>
        <dbReference type="Pfam" id="PF00174"/>
    </source>
</evidence>
<dbReference type="AlphaFoldDB" id="A0A5J6V5G8"/>
<accession>A0A5J6V5G8</accession>
<dbReference type="InterPro" id="IPR000572">
    <property type="entry name" value="OxRdtase_Mopterin-bd_dom"/>
</dbReference>
<dbReference type="PANTHER" id="PTHR43032:SF4">
    <property type="entry name" value="OXIDOREDUCTASE MOLYBDOPTERIN-BINDING DOMAIN-CONTAINING PROTEIN"/>
    <property type="match status" value="1"/>
</dbReference>
<evidence type="ECO:0000313" key="4">
    <source>
        <dbReference type="Proteomes" id="UP000326546"/>
    </source>
</evidence>
<protein>
    <submittedName>
        <fullName evidence="3">Molybdopterin-dependent oxidoreductase</fullName>
    </submittedName>
</protein>
<sequence length="196" mass="21782">MRPVHAADDQPLPPGQRESSWRPMHYGRVPRLDVERWSLTVGGETRDGGMTVLDRATLHALPWAEVEARLHCVARTSTPPLRWGGVRMADMVALAPPAADAGHVLLAAARGYAACVTLADLVHPDSLLATHVDGQPLTPEQGWPGRVVLPHLYGFKGPKWVAELTYHHRPQQGWWESHGYHPRARVVHEERFAHQG</sequence>
<dbReference type="EMBL" id="CP044427">
    <property type="protein sequence ID" value="QFG68252.1"/>
    <property type="molecule type" value="Genomic_DNA"/>
</dbReference>